<proteinExistence type="predicted"/>
<dbReference type="Proteomes" id="UP001500730">
    <property type="component" value="Unassembled WGS sequence"/>
</dbReference>
<dbReference type="InterPro" id="IPR036390">
    <property type="entry name" value="WH_DNA-bd_sf"/>
</dbReference>
<dbReference type="RefSeq" id="WP_344256468.1">
    <property type="nucleotide sequence ID" value="NZ_BAAARE010000018.1"/>
</dbReference>
<dbReference type="Gene3D" id="1.10.10.10">
    <property type="entry name" value="Winged helix-like DNA-binding domain superfamily/Winged helix DNA-binding domain"/>
    <property type="match status" value="1"/>
</dbReference>
<dbReference type="InterPro" id="IPR011991">
    <property type="entry name" value="ArsR-like_HTH"/>
</dbReference>
<evidence type="ECO:0000313" key="3">
    <source>
        <dbReference type="Proteomes" id="UP001500730"/>
    </source>
</evidence>
<evidence type="ECO:0000313" key="2">
    <source>
        <dbReference type="EMBL" id="GAA2495137.1"/>
    </source>
</evidence>
<name>A0ABP5ZBB6_9MICO</name>
<dbReference type="SMART" id="SM00418">
    <property type="entry name" value="HTH_ARSR"/>
    <property type="match status" value="1"/>
</dbReference>
<reference evidence="3" key="1">
    <citation type="journal article" date="2019" name="Int. J. Syst. Evol. Microbiol.">
        <title>The Global Catalogue of Microorganisms (GCM) 10K type strain sequencing project: providing services to taxonomists for standard genome sequencing and annotation.</title>
        <authorList>
            <consortium name="The Broad Institute Genomics Platform"/>
            <consortium name="The Broad Institute Genome Sequencing Center for Infectious Disease"/>
            <person name="Wu L."/>
            <person name="Ma J."/>
        </authorList>
    </citation>
    <scope>NUCLEOTIDE SEQUENCE [LARGE SCALE GENOMIC DNA]</scope>
    <source>
        <strain evidence="3">JCM 16259</strain>
    </source>
</reference>
<gene>
    <name evidence="2" type="ORF">GCM10009858_36520</name>
</gene>
<dbReference type="CDD" id="cd00090">
    <property type="entry name" value="HTH_ARSR"/>
    <property type="match status" value="1"/>
</dbReference>
<protein>
    <submittedName>
        <fullName evidence="2">Helix-turn-helix domain-containing protein</fullName>
    </submittedName>
</protein>
<organism evidence="2 3">
    <name type="scientific">Terrabacter carboxydivorans</name>
    <dbReference type="NCBI Taxonomy" id="619730"/>
    <lineage>
        <taxon>Bacteria</taxon>
        <taxon>Bacillati</taxon>
        <taxon>Actinomycetota</taxon>
        <taxon>Actinomycetes</taxon>
        <taxon>Micrococcales</taxon>
        <taxon>Intrasporangiaceae</taxon>
        <taxon>Terrabacter</taxon>
    </lineage>
</organism>
<dbReference type="SUPFAM" id="SSF46785">
    <property type="entry name" value="Winged helix' DNA-binding domain"/>
    <property type="match status" value="1"/>
</dbReference>
<evidence type="ECO:0000259" key="1">
    <source>
        <dbReference type="SMART" id="SM00418"/>
    </source>
</evidence>
<dbReference type="Pfam" id="PF12840">
    <property type="entry name" value="HTH_20"/>
    <property type="match status" value="1"/>
</dbReference>
<accession>A0ABP5ZBB6</accession>
<keyword evidence="3" id="KW-1185">Reference proteome</keyword>
<dbReference type="InterPro" id="IPR036388">
    <property type="entry name" value="WH-like_DNA-bd_sf"/>
</dbReference>
<sequence length="228" mass="23976">MASPTRRAVLELLRQADPDPGVGASDVAAALGLHVTTARFHLERMVAAGVVTTSQRRGSVGRPRKVYLADPDPASLATPEALQAFTTLLTGAWSAAADGVPIDPEQAGRRWVEERSDAVTPPSAGSPGAWLGKVGMAVDLLEEWGYQPELRTAAGGRTVELTLSACPFLSMARAHPDVVCGIHRGLIRGTMAAVGEAGATVDLEPFVTERSCVARLTTSATFRRTARP</sequence>
<dbReference type="EMBL" id="BAAARE010000018">
    <property type="protein sequence ID" value="GAA2495137.1"/>
    <property type="molecule type" value="Genomic_DNA"/>
</dbReference>
<feature type="domain" description="HTH arsR-type" evidence="1">
    <location>
        <begin position="1"/>
        <end position="90"/>
    </location>
</feature>
<dbReference type="InterPro" id="IPR001845">
    <property type="entry name" value="HTH_ArsR_DNA-bd_dom"/>
</dbReference>
<comment type="caution">
    <text evidence="2">The sequence shown here is derived from an EMBL/GenBank/DDBJ whole genome shotgun (WGS) entry which is preliminary data.</text>
</comment>